<dbReference type="GO" id="GO:0005886">
    <property type="term" value="C:plasma membrane"/>
    <property type="evidence" value="ECO:0007669"/>
    <property type="project" value="TreeGrafter"/>
</dbReference>
<dbReference type="EMBL" id="OV121133">
    <property type="protein sequence ID" value="CAH0550612.1"/>
    <property type="molecule type" value="Genomic_DNA"/>
</dbReference>
<reference evidence="5" key="1">
    <citation type="submission" date="2021-12" db="EMBL/GenBank/DDBJ databases">
        <authorList>
            <person name="King R."/>
        </authorList>
    </citation>
    <scope>NUCLEOTIDE SEQUENCE</scope>
</reference>
<dbReference type="InterPro" id="IPR001611">
    <property type="entry name" value="Leu-rich_rpt"/>
</dbReference>
<keyword evidence="2 4" id="KW-0732">Signal</keyword>
<dbReference type="OrthoDB" id="676979at2759"/>
<dbReference type="SMART" id="SM00369">
    <property type="entry name" value="LRR_TYP"/>
    <property type="match status" value="5"/>
</dbReference>
<gene>
    <name evidence="5" type="ORF">MELIAE_LOCUS3389</name>
</gene>
<keyword evidence="3" id="KW-0677">Repeat</keyword>
<evidence type="ECO:0000256" key="3">
    <source>
        <dbReference type="ARBA" id="ARBA00022737"/>
    </source>
</evidence>
<keyword evidence="1" id="KW-0433">Leucine-rich repeat</keyword>
<name>A0A9P0FE43_BRAAE</name>
<feature type="chain" id="PRO_5040208169" evidence="4">
    <location>
        <begin position="19"/>
        <end position="367"/>
    </location>
</feature>
<dbReference type="AlphaFoldDB" id="A0A9P0FE43"/>
<evidence type="ECO:0000313" key="5">
    <source>
        <dbReference type="EMBL" id="CAH0550612.1"/>
    </source>
</evidence>
<keyword evidence="6" id="KW-1185">Reference proteome</keyword>
<dbReference type="InterPro" id="IPR003591">
    <property type="entry name" value="Leu-rich_rpt_typical-subtyp"/>
</dbReference>
<organism evidence="5 6">
    <name type="scientific">Brassicogethes aeneus</name>
    <name type="common">Rape pollen beetle</name>
    <name type="synonym">Meligethes aeneus</name>
    <dbReference type="NCBI Taxonomy" id="1431903"/>
    <lineage>
        <taxon>Eukaryota</taxon>
        <taxon>Metazoa</taxon>
        <taxon>Ecdysozoa</taxon>
        <taxon>Arthropoda</taxon>
        <taxon>Hexapoda</taxon>
        <taxon>Insecta</taxon>
        <taxon>Pterygota</taxon>
        <taxon>Neoptera</taxon>
        <taxon>Endopterygota</taxon>
        <taxon>Coleoptera</taxon>
        <taxon>Polyphaga</taxon>
        <taxon>Cucujiformia</taxon>
        <taxon>Nitidulidae</taxon>
        <taxon>Meligethinae</taxon>
        <taxon>Brassicogethes</taxon>
    </lineage>
</organism>
<proteinExistence type="predicted"/>
<dbReference type="InterPro" id="IPR050541">
    <property type="entry name" value="LRR_TM_domain-containing"/>
</dbReference>
<dbReference type="PANTHER" id="PTHR24369">
    <property type="entry name" value="ANTIGEN BSP, PUTATIVE-RELATED"/>
    <property type="match status" value="1"/>
</dbReference>
<evidence type="ECO:0000256" key="1">
    <source>
        <dbReference type="ARBA" id="ARBA00022614"/>
    </source>
</evidence>
<feature type="signal peptide" evidence="4">
    <location>
        <begin position="1"/>
        <end position="18"/>
    </location>
</feature>
<evidence type="ECO:0000313" key="6">
    <source>
        <dbReference type="Proteomes" id="UP001154078"/>
    </source>
</evidence>
<dbReference type="Gene3D" id="3.80.10.10">
    <property type="entry name" value="Ribonuclease Inhibitor"/>
    <property type="match status" value="2"/>
</dbReference>
<sequence>MMTLLNQIMLFLTLYSLSERIVQSTRCEYLKNITVTVFQEKGEPYNQTINGCIEDIVFSEEKNVVTALTISRQNITHLEKYSVRNMAYIDEIIIANCVLQEIEAGAFSNLPKLRKISIGFSEIKEIGIDVFNVLEELQEFRIHNTDLDTIDKEGFASMPNLRKFYCDINKLEYYDSEWFTNSENLEILDFQFNKINSLPERAFFDLKKLRKINFNNNEISYIEPNAFEGVTTLESLFLNYNRLKMINPDVFTEKFKSTYFYINANYLNYLPKELLDKLTVKYISLDNNPWKCPCLEFVNRWLNVSNGTAIKSDSCIGSNLPVCLYPKQFTKVCNETIDEDVTKEYLSNLRNATKHKTDLNPYCFRLD</sequence>
<dbReference type="PROSITE" id="PS51450">
    <property type="entry name" value="LRR"/>
    <property type="match status" value="1"/>
</dbReference>
<accession>A0A9P0FE43</accession>
<protein>
    <submittedName>
        <fullName evidence="5">Uncharacterized protein</fullName>
    </submittedName>
</protein>
<dbReference type="PANTHER" id="PTHR24369:SF210">
    <property type="entry name" value="CHAOPTIN-RELATED"/>
    <property type="match status" value="1"/>
</dbReference>
<dbReference type="Pfam" id="PF13855">
    <property type="entry name" value="LRR_8"/>
    <property type="match status" value="2"/>
</dbReference>
<dbReference type="SUPFAM" id="SSF52058">
    <property type="entry name" value="L domain-like"/>
    <property type="match status" value="1"/>
</dbReference>
<evidence type="ECO:0000256" key="2">
    <source>
        <dbReference type="ARBA" id="ARBA00022729"/>
    </source>
</evidence>
<dbReference type="InterPro" id="IPR032675">
    <property type="entry name" value="LRR_dom_sf"/>
</dbReference>
<evidence type="ECO:0000256" key="4">
    <source>
        <dbReference type="SAM" id="SignalP"/>
    </source>
</evidence>
<dbReference type="Proteomes" id="UP001154078">
    <property type="component" value="Chromosome 2"/>
</dbReference>